<evidence type="ECO:0000256" key="1">
    <source>
        <dbReference type="ARBA" id="ARBA00001968"/>
    </source>
</evidence>
<keyword evidence="2" id="KW-0479">Metal-binding</keyword>
<sequence length="174" mass="20310">MYAILNALGSWHDSTIAEPLYDQLLEWTPLGHWIISNTAFPRKSERLQSRILAPVKQRDRLPTNSLDFARLQLRNEQLVSARQAAEWGMRLIQGLFAQLKMLLPASNHQYQADLLQVVCRLHQLQCQLVGINQTATVYQSVWDENHILCREFHKILFLEIQAQCHISQYYDGWL</sequence>
<feature type="domain" description="DDE Tnp4" evidence="3">
    <location>
        <begin position="6"/>
        <end position="123"/>
    </location>
</feature>
<dbReference type="EMBL" id="ADAS02000451">
    <property type="protein sequence ID" value="OAV87344.1"/>
    <property type="molecule type" value="Genomic_DNA"/>
</dbReference>
<dbReference type="InterPro" id="IPR027806">
    <property type="entry name" value="HARBI1_dom"/>
</dbReference>
<dbReference type="Pfam" id="PF13359">
    <property type="entry name" value="DDE_Tnp_4"/>
    <property type="match status" value="1"/>
</dbReference>
<organism evidence="4">
    <name type="scientific">Puccinia triticina (isolate 1-1 / race 1 (BBBD))</name>
    <name type="common">Brown leaf rust fungus</name>
    <dbReference type="NCBI Taxonomy" id="630390"/>
    <lineage>
        <taxon>Eukaryota</taxon>
        <taxon>Fungi</taxon>
        <taxon>Dikarya</taxon>
        <taxon>Basidiomycota</taxon>
        <taxon>Pucciniomycotina</taxon>
        <taxon>Pucciniomycetes</taxon>
        <taxon>Pucciniales</taxon>
        <taxon>Pucciniaceae</taxon>
        <taxon>Puccinia</taxon>
    </lineage>
</organism>
<evidence type="ECO:0000259" key="3">
    <source>
        <dbReference type="Pfam" id="PF13359"/>
    </source>
</evidence>
<dbReference type="EnsemblFungi" id="PTTG_07611-t43_1">
    <property type="protein sequence ID" value="PTTG_07611-t43_1-p1"/>
    <property type="gene ID" value="PTTG_07611"/>
</dbReference>
<dbReference type="Proteomes" id="UP000005240">
    <property type="component" value="Unassembled WGS sequence"/>
</dbReference>
<reference evidence="4" key="2">
    <citation type="submission" date="2016-05" db="EMBL/GenBank/DDBJ databases">
        <title>Comparative analysis highlights variable genome content of wheat rusts and divergence of the mating loci.</title>
        <authorList>
            <person name="Cuomo C.A."/>
            <person name="Bakkeren G."/>
            <person name="Szabo L."/>
            <person name="Khalil H."/>
            <person name="Joly D."/>
            <person name="Goldberg J."/>
            <person name="Young S."/>
            <person name="Zeng Q."/>
            <person name="Fellers J."/>
        </authorList>
    </citation>
    <scope>NUCLEOTIDE SEQUENCE [LARGE SCALE GENOMIC DNA]</scope>
    <source>
        <strain evidence="4">1-1 BBBD Race 1</strain>
    </source>
</reference>
<dbReference type="OrthoDB" id="78198at2759"/>
<keyword evidence="6" id="KW-1185">Reference proteome</keyword>
<evidence type="ECO:0000313" key="6">
    <source>
        <dbReference type="Proteomes" id="UP000005240"/>
    </source>
</evidence>
<evidence type="ECO:0000313" key="5">
    <source>
        <dbReference type="EnsemblFungi" id="PTTG_07611-t43_1-p1"/>
    </source>
</evidence>
<dbReference type="GO" id="GO:0046872">
    <property type="term" value="F:metal ion binding"/>
    <property type="evidence" value="ECO:0007669"/>
    <property type="project" value="UniProtKB-KW"/>
</dbReference>
<evidence type="ECO:0000256" key="2">
    <source>
        <dbReference type="ARBA" id="ARBA00022723"/>
    </source>
</evidence>
<evidence type="ECO:0000313" key="4">
    <source>
        <dbReference type="EMBL" id="OAV87344.1"/>
    </source>
</evidence>
<name>A0A180G3X5_PUCT1</name>
<dbReference type="VEuPathDB" id="FungiDB:PTTG_07611"/>
<reference evidence="5" key="4">
    <citation type="submission" date="2025-05" db="UniProtKB">
        <authorList>
            <consortium name="EnsemblFungi"/>
        </authorList>
    </citation>
    <scope>IDENTIFICATION</scope>
    <source>
        <strain evidence="5">isolate 1-1 / race 1 (BBBD)</strain>
    </source>
</reference>
<dbReference type="AlphaFoldDB" id="A0A180G3X5"/>
<proteinExistence type="predicted"/>
<dbReference type="PANTHER" id="PTHR48471">
    <property type="entry name" value="DDE TNP4 DOMAIN-CONTAINING PROTEIN"/>
    <property type="match status" value="1"/>
</dbReference>
<reference evidence="4" key="1">
    <citation type="submission" date="2009-11" db="EMBL/GenBank/DDBJ databases">
        <authorList>
            <consortium name="The Broad Institute Genome Sequencing Platform"/>
            <person name="Ward D."/>
            <person name="Feldgarden M."/>
            <person name="Earl A."/>
            <person name="Young S.K."/>
            <person name="Zeng Q."/>
            <person name="Koehrsen M."/>
            <person name="Alvarado L."/>
            <person name="Berlin A."/>
            <person name="Bochicchio J."/>
            <person name="Borenstein D."/>
            <person name="Chapman S.B."/>
            <person name="Chen Z."/>
            <person name="Engels R."/>
            <person name="Freedman E."/>
            <person name="Gellesch M."/>
            <person name="Goldberg J."/>
            <person name="Griggs A."/>
            <person name="Gujja S."/>
            <person name="Heilman E."/>
            <person name="Heiman D."/>
            <person name="Hepburn T."/>
            <person name="Howarth C."/>
            <person name="Jen D."/>
            <person name="Larson L."/>
            <person name="Lewis B."/>
            <person name="Mehta T."/>
            <person name="Park D."/>
            <person name="Pearson M."/>
            <person name="Roberts A."/>
            <person name="Saif S."/>
            <person name="Shea T."/>
            <person name="Shenoy N."/>
            <person name="Sisk P."/>
            <person name="Stolte C."/>
            <person name="Sykes S."/>
            <person name="Thomson T."/>
            <person name="Walk T."/>
            <person name="White J."/>
            <person name="Yandava C."/>
            <person name="Izard J."/>
            <person name="Baranova O.V."/>
            <person name="Blanton J.M."/>
            <person name="Tanner A.C."/>
            <person name="Dewhirst F.E."/>
            <person name="Haas B."/>
            <person name="Nusbaum C."/>
            <person name="Birren B."/>
        </authorList>
    </citation>
    <scope>NUCLEOTIDE SEQUENCE [LARGE SCALE GENOMIC DNA]</scope>
    <source>
        <strain evidence="4">1-1 BBBD Race 1</strain>
    </source>
</reference>
<reference evidence="5 6" key="3">
    <citation type="journal article" date="2017" name="G3 (Bethesda)">
        <title>Comparative analysis highlights variable genome content of wheat rusts and divergence of the mating loci.</title>
        <authorList>
            <person name="Cuomo C.A."/>
            <person name="Bakkeren G."/>
            <person name="Khalil H.B."/>
            <person name="Panwar V."/>
            <person name="Joly D."/>
            <person name="Linning R."/>
            <person name="Sakthikumar S."/>
            <person name="Song X."/>
            <person name="Adiconis X."/>
            <person name="Fan L."/>
            <person name="Goldberg J.M."/>
            <person name="Levin J.Z."/>
            <person name="Young S."/>
            <person name="Zeng Q."/>
            <person name="Anikster Y."/>
            <person name="Bruce M."/>
            <person name="Wang M."/>
            <person name="Yin C."/>
            <person name="McCallum B."/>
            <person name="Szabo L.J."/>
            <person name="Hulbert S."/>
            <person name="Chen X."/>
            <person name="Fellers J.P."/>
        </authorList>
    </citation>
    <scope>NUCLEOTIDE SEQUENCE</scope>
    <source>
        <strain evidence="6">Isolate 1-1 / race 1 (BBBD)</strain>
        <strain evidence="5">isolate 1-1 / race 1 (BBBD)</strain>
    </source>
</reference>
<protein>
    <submittedName>
        <fullName evidence="5">DDE Tnp4 domain-containing protein</fullName>
    </submittedName>
</protein>
<gene>
    <name evidence="4" type="ORF">PTTG_07611</name>
</gene>
<accession>A0A180G3X5</accession>
<comment type="cofactor">
    <cofactor evidence="1">
        <name>a divalent metal cation</name>
        <dbReference type="ChEBI" id="CHEBI:60240"/>
    </cofactor>
</comment>
<dbReference type="PANTHER" id="PTHR48471:SF1">
    <property type="entry name" value="DDE TNP4 DOMAIN-CONTAINING PROTEIN"/>
    <property type="match status" value="1"/>
</dbReference>